<organism evidence="6 7">
    <name type="scientific">Candidatus Eisenbergiella merdipullorum</name>
    <dbReference type="NCBI Taxonomy" id="2838553"/>
    <lineage>
        <taxon>Bacteria</taxon>
        <taxon>Bacillati</taxon>
        <taxon>Bacillota</taxon>
        <taxon>Clostridia</taxon>
        <taxon>Lachnospirales</taxon>
        <taxon>Lachnospiraceae</taxon>
        <taxon>Eisenbergiella</taxon>
    </lineage>
</organism>
<evidence type="ECO:0000256" key="2">
    <source>
        <dbReference type="ARBA" id="ARBA00023125"/>
    </source>
</evidence>
<dbReference type="PANTHER" id="PTHR43280:SF28">
    <property type="entry name" value="HTH-TYPE TRANSCRIPTIONAL ACTIVATOR RHAS"/>
    <property type="match status" value="1"/>
</dbReference>
<dbReference type="InterPro" id="IPR009057">
    <property type="entry name" value="Homeodomain-like_sf"/>
</dbReference>
<reference evidence="6" key="1">
    <citation type="journal article" date="2021" name="PeerJ">
        <title>Extensive microbial diversity within the chicken gut microbiome revealed by metagenomics and culture.</title>
        <authorList>
            <person name="Gilroy R."/>
            <person name="Ravi A."/>
            <person name="Getino M."/>
            <person name="Pursley I."/>
            <person name="Horton D.L."/>
            <person name="Alikhan N.F."/>
            <person name="Baker D."/>
            <person name="Gharbi K."/>
            <person name="Hall N."/>
            <person name="Watson M."/>
            <person name="Adriaenssens E.M."/>
            <person name="Foster-Nyarko E."/>
            <person name="Jarju S."/>
            <person name="Secka A."/>
            <person name="Antonio M."/>
            <person name="Oren A."/>
            <person name="Chaudhuri R.R."/>
            <person name="La Ragione R."/>
            <person name="Hildebrand F."/>
            <person name="Pallen M.J."/>
        </authorList>
    </citation>
    <scope>NUCLEOTIDE SEQUENCE</scope>
    <source>
        <strain evidence="6">CHK179-7159</strain>
    </source>
</reference>
<dbReference type="PROSITE" id="PS00041">
    <property type="entry name" value="HTH_ARAC_FAMILY_1"/>
    <property type="match status" value="1"/>
</dbReference>
<dbReference type="GO" id="GO:0003700">
    <property type="term" value="F:DNA-binding transcription factor activity"/>
    <property type="evidence" value="ECO:0007669"/>
    <property type="project" value="InterPro"/>
</dbReference>
<evidence type="ECO:0000259" key="5">
    <source>
        <dbReference type="PROSITE" id="PS01124"/>
    </source>
</evidence>
<dbReference type="Gene3D" id="1.10.10.60">
    <property type="entry name" value="Homeodomain-like"/>
    <property type="match status" value="2"/>
</dbReference>
<keyword evidence="1" id="KW-0805">Transcription regulation</keyword>
<dbReference type="InterPro" id="IPR018062">
    <property type="entry name" value="HTH_AraC-typ_CS"/>
</dbReference>
<dbReference type="InterPro" id="IPR018060">
    <property type="entry name" value="HTH_AraC"/>
</dbReference>
<feature type="transmembrane region" description="Helical" evidence="4">
    <location>
        <begin position="12"/>
        <end position="31"/>
    </location>
</feature>
<evidence type="ECO:0000313" key="7">
    <source>
        <dbReference type="Proteomes" id="UP000886858"/>
    </source>
</evidence>
<feature type="transmembrane region" description="Helical" evidence="4">
    <location>
        <begin position="286"/>
        <end position="306"/>
    </location>
</feature>
<keyword evidence="4" id="KW-0472">Membrane</keyword>
<name>A0A9D2I317_9FIRM</name>
<proteinExistence type="predicted"/>
<comment type="caution">
    <text evidence="6">The sequence shown here is derived from an EMBL/GenBank/DDBJ whole genome shotgun (WGS) entry which is preliminary data.</text>
</comment>
<keyword evidence="2" id="KW-0238">DNA-binding</keyword>
<dbReference type="SUPFAM" id="SSF46689">
    <property type="entry name" value="Homeodomain-like"/>
    <property type="match status" value="1"/>
</dbReference>
<dbReference type="GO" id="GO:0043565">
    <property type="term" value="F:sequence-specific DNA binding"/>
    <property type="evidence" value="ECO:0007669"/>
    <property type="project" value="InterPro"/>
</dbReference>
<evidence type="ECO:0000256" key="1">
    <source>
        <dbReference type="ARBA" id="ARBA00023015"/>
    </source>
</evidence>
<gene>
    <name evidence="6" type="ORF">H9717_04485</name>
</gene>
<feature type="domain" description="HTH araC/xylS-type" evidence="5">
    <location>
        <begin position="644"/>
        <end position="743"/>
    </location>
</feature>
<keyword evidence="4" id="KW-1133">Transmembrane helix</keyword>
<dbReference type="PROSITE" id="PS01124">
    <property type="entry name" value="HTH_ARAC_FAMILY_2"/>
    <property type="match status" value="1"/>
</dbReference>
<reference evidence="6" key="2">
    <citation type="submission" date="2021-04" db="EMBL/GenBank/DDBJ databases">
        <authorList>
            <person name="Gilroy R."/>
        </authorList>
    </citation>
    <scope>NUCLEOTIDE SEQUENCE</scope>
    <source>
        <strain evidence="6">CHK179-7159</strain>
    </source>
</reference>
<dbReference type="PANTHER" id="PTHR43280">
    <property type="entry name" value="ARAC-FAMILY TRANSCRIPTIONAL REGULATOR"/>
    <property type="match status" value="1"/>
</dbReference>
<dbReference type="EMBL" id="DWYY01000047">
    <property type="protein sequence ID" value="HJA92361.1"/>
    <property type="molecule type" value="Genomic_DNA"/>
</dbReference>
<keyword evidence="4" id="KW-0812">Transmembrane</keyword>
<evidence type="ECO:0000256" key="3">
    <source>
        <dbReference type="ARBA" id="ARBA00023163"/>
    </source>
</evidence>
<keyword evidence="3" id="KW-0804">Transcription</keyword>
<dbReference type="SMART" id="SM00342">
    <property type="entry name" value="HTH_ARAC"/>
    <property type="match status" value="1"/>
</dbReference>
<dbReference type="Pfam" id="PF12833">
    <property type="entry name" value="HTH_18"/>
    <property type="match status" value="1"/>
</dbReference>
<sequence length="753" mass="86090">MVRPRIRRRVLLRQALSYAIIIIISFLMFLYGTAGFKRVFREEVARSNAAFLDNVSGEIETSMRSLQAAVSFAAGSHSLWVLLGCREDDPSFSRKASELQRDLREYYVSEGIYLLLYYPEWDYLSSNGTSNKLTPLYNMQKMKGMSLDEEQWRNLLSQTEKGFFFSENLRLGDMGQQMVFHQTLRLRGKEVKVFAMLPPSAILRQELPSGETLLISDGKGNLLTSWGDRDIPLEQIPRDVAAGASSSGGGEEYILTSRHAPLNDWIFSIATPVTVYWSAMQRVNRLFFFAIAISLVLGTTAASLLLRQNYKPVQMILNMIKNKAPAKNEYEVILSSYRQMAQENHIYRDQLDKGFVHMRSHYMISLLKGRKYNLPETEMDAYYSLDVKEKSLCLVMLSAEYRNNTENIPQKEQEADELLLFALKNVFTEMINAYPFYLAEDGQQMLFLLYLNQEELDAWEQEKEKLTSFVADFFQEKLNADVQGVVSSYTASFDQIHKLYSETSHIMGQMAILGETGIVFAEQYNANHGVGYQPAEAFEDLAKAVSQGDADTALELSANLFSHWKNSLGLLRIEVNNCMYHILENFNRQVPDAGARQTLTNHMIDLAMNSPSLEILQQKFEDCLRYACSAISNTVKGFENQFISEVEEYLEEHYSDCNLNISSVADHFQKHPNYLSYAFCKETGKGLLESIHQIRIRHAVELLDTTNLTIEQISRQVGFGNSRTFRRAFVKYRGYNPSQHHASKADDSLEVSH</sequence>
<dbReference type="AlphaFoldDB" id="A0A9D2I317"/>
<dbReference type="Proteomes" id="UP000886858">
    <property type="component" value="Unassembled WGS sequence"/>
</dbReference>
<accession>A0A9D2I317</accession>
<protein>
    <submittedName>
        <fullName evidence="6">Helix-turn-helix transcriptional regulator</fullName>
    </submittedName>
</protein>
<evidence type="ECO:0000313" key="6">
    <source>
        <dbReference type="EMBL" id="HJA92361.1"/>
    </source>
</evidence>
<evidence type="ECO:0000256" key="4">
    <source>
        <dbReference type="SAM" id="Phobius"/>
    </source>
</evidence>